<accession>A0A4R1BF63</accession>
<dbReference type="InterPro" id="IPR003607">
    <property type="entry name" value="HD/PDEase_dom"/>
</dbReference>
<dbReference type="RefSeq" id="WP_131445578.1">
    <property type="nucleotide sequence ID" value="NZ_SJZB01000022.1"/>
</dbReference>
<dbReference type="CDD" id="cd00077">
    <property type="entry name" value="HDc"/>
    <property type="match status" value="1"/>
</dbReference>
<evidence type="ECO:0000313" key="5">
    <source>
        <dbReference type="Proteomes" id="UP000295443"/>
    </source>
</evidence>
<dbReference type="PANTHER" id="PTHR45228:SF5">
    <property type="entry name" value="CYCLIC DI-GMP PHOSPHODIESTERASE VC_1348-RELATED"/>
    <property type="match status" value="1"/>
</dbReference>
<reference evidence="4 5" key="1">
    <citation type="submission" date="2019-03" db="EMBL/GenBank/DDBJ databases">
        <title>Genome sequence of Thiobacillaceae bacterium LSR1, a sulfur-oxidizing bacterium isolated from freshwater sediment.</title>
        <authorList>
            <person name="Li S."/>
        </authorList>
    </citation>
    <scope>NUCLEOTIDE SEQUENCE [LARGE SCALE GENOMIC DNA]</scope>
    <source>
        <strain evidence="4 5">LSR1</strain>
    </source>
</reference>
<dbReference type="SUPFAM" id="SSF52172">
    <property type="entry name" value="CheY-like"/>
    <property type="match status" value="1"/>
</dbReference>
<dbReference type="Pfam" id="PF00072">
    <property type="entry name" value="Response_reg"/>
    <property type="match status" value="1"/>
</dbReference>
<comment type="caution">
    <text evidence="4">The sequence shown here is derived from an EMBL/GenBank/DDBJ whole genome shotgun (WGS) entry which is preliminary data.</text>
</comment>
<dbReference type="PROSITE" id="PS50110">
    <property type="entry name" value="RESPONSE_REGULATORY"/>
    <property type="match status" value="1"/>
</dbReference>
<proteinExistence type="predicted"/>
<evidence type="ECO:0000313" key="4">
    <source>
        <dbReference type="EMBL" id="TCJ15791.1"/>
    </source>
</evidence>
<name>A0A4R1BF63_9PROT</name>
<dbReference type="InterPro" id="IPR011006">
    <property type="entry name" value="CheY-like_superfamily"/>
</dbReference>
<dbReference type="AlphaFoldDB" id="A0A4R1BF63"/>
<dbReference type="PROSITE" id="PS51832">
    <property type="entry name" value="HD_GYP"/>
    <property type="match status" value="1"/>
</dbReference>
<evidence type="ECO:0000259" key="2">
    <source>
        <dbReference type="PROSITE" id="PS50110"/>
    </source>
</evidence>
<dbReference type="Proteomes" id="UP000295443">
    <property type="component" value="Unassembled WGS sequence"/>
</dbReference>
<dbReference type="InterPro" id="IPR037522">
    <property type="entry name" value="HD_GYP_dom"/>
</dbReference>
<keyword evidence="1" id="KW-0597">Phosphoprotein</keyword>
<dbReference type="Gene3D" id="1.10.3210.10">
    <property type="entry name" value="Hypothetical protein af1432"/>
    <property type="match status" value="1"/>
</dbReference>
<dbReference type="EMBL" id="SJZB01000022">
    <property type="protein sequence ID" value="TCJ15791.1"/>
    <property type="molecule type" value="Genomic_DNA"/>
</dbReference>
<sequence length="329" mass="36309">MTPGPLLIVDDEPENLAAMRQVLAPHYHMVFARSGEEALRAALKHNPALVLLDIQMPDMDGFSVCRRLKSDVRTAAVPVIFVTALAETGHESAGFEVGAVDYIVKPISPAIVRARVRTHLSLVQASQLEDSHREAVFMLGEAGHYNDTDTGVHIWRMAAYSAALARACGWPDDMARLIELAAPMHDTGKLGIPDAILRKPGKLDVEEWTLMQTHTRIGYEILRRGSAPLFRLAAEVALRHHEKWDGAGYPDGLAGDAIPESARIVALADVFDALSMKRPYKEAWPLERVIATIRESAGSHFEPRLVQAFEAILPEIIAIKSTWDEREPP</sequence>
<dbReference type="GO" id="GO:0000160">
    <property type="term" value="P:phosphorelay signal transduction system"/>
    <property type="evidence" value="ECO:0007669"/>
    <property type="project" value="InterPro"/>
</dbReference>
<dbReference type="SUPFAM" id="SSF109604">
    <property type="entry name" value="HD-domain/PDEase-like"/>
    <property type="match status" value="1"/>
</dbReference>
<dbReference type="OrthoDB" id="9763857at2"/>
<dbReference type="SMART" id="SM00448">
    <property type="entry name" value="REC"/>
    <property type="match status" value="1"/>
</dbReference>
<evidence type="ECO:0000259" key="3">
    <source>
        <dbReference type="PROSITE" id="PS51832"/>
    </source>
</evidence>
<dbReference type="GO" id="GO:0008081">
    <property type="term" value="F:phosphoric diester hydrolase activity"/>
    <property type="evidence" value="ECO:0007669"/>
    <property type="project" value="UniProtKB-ARBA"/>
</dbReference>
<dbReference type="Pfam" id="PF13487">
    <property type="entry name" value="HD_5"/>
    <property type="match status" value="1"/>
</dbReference>
<evidence type="ECO:0000256" key="1">
    <source>
        <dbReference type="PROSITE-ProRule" id="PRU00169"/>
    </source>
</evidence>
<dbReference type="InterPro" id="IPR052020">
    <property type="entry name" value="Cyclic_di-GMP/3'3'-cGAMP_PDE"/>
</dbReference>
<dbReference type="SMART" id="SM00471">
    <property type="entry name" value="HDc"/>
    <property type="match status" value="1"/>
</dbReference>
<dbReference type="InterPro" id="IPR001789">
    <property type="entry name" value="Sig_transdc_resp-reg_receiver"/>
</dbReference>
<keyword evidence="5" id="KW-1185">Reference proteome</keyword>
<feature type="modified residue" description="4-aspartylphosphate" evidence="1">
    <location>
        <position position="53"/>
    </location>
</feature>
<feature type="domain" description="HD-GYP" evidence="3">
    <location>
        <begin position="128"/>
        <end position="325"/>
    </location>
</feature>
<feature type="domain" description="Response regulatory" evidence="2">
    <location>
        <begin position="5"/>
        <end position="120"/>
    </location>
</feature>
<protein>
    <submittedName>
        <fullName evidence="4">Response regulator</fullName>
    </submittedName>
</protein>
<dbReference type="Gene3D" id="3.40.50.2300">
    <property type="match status" value="1"/>
</dbReference>
<dbReference type="PANTHER" id="PTHR45228">
    <property type="entry name" value="CYCLIC DI-GMP PHOSPHODIESTERASE TM_0186-RELATED"/>
    <property type="match status" value="1"/>
</dbReference>
<organism evidence="4 5">
    <name type="scientific">Parasulfuritortus cantonensis</name>
    <dbReference type="NCBI Taxonomy" id="2528202"/>
    <lineage>
        <taxon>Bacteria</taxon>
        <taxon>Pseudomonadati</taxon>
        <taxon>Pseudomonadota</taxon>
        <taxon>Betaproteobacteria</taxon>
        <taxon>Nitrosomonadales</taxon>
        <taxon>Thiobacillaceae</taxon>
        <taxon>Parasulfuritortus</taxon>
    </lineage>
</organism>
<gene>
    <name evidence="4" type="ORF">EZJ19_06125</name>
</gene>